<dbReference type="Pfam" id="PF12796">
    <property type="entry name" value="Ank_2"/>
    <property type="match status" value="1"/>
</dbReference>
<feature type="region of interest" description="Disordered" evidence="2">
    <location>
        <begin position="1"/>
        <end position="36"/>
    </location>
</feature>
<dbReference type="Proteomes" id="UP000310066">
    <property type="component" value="Unassembled WGS sequence"/>
</dbReference>
<accession>A0A4U0TQE5</accession>
<gene>
    <name evidence="3" type="ORF">B0A54_17936</name>
</gene>
<dbReference type="SUPFAM" id="SSF48403">
    <property type="entry name" value="Ankyrin repeat"/>
    <property type="match status" value="1"/>
</dbReference>
<name>A0A4U0TQE5_9PEZI</name>
<evidence type="ECO:0000313" key="4">
    <source>
        <dbReference type="Proteomes" id="UP000310066"/>
    </source>
</evidence>
<dbReference type="Gene3D" id="1.25.40.20">
    <property type="entry name" value="Ankyrin repeat-containing domain"/>
    <property type="match status" value="1"/>
</dbReference>
<dbReference type="SMART" id="SM00248">
    <property type="entry name" value="ANK"/>
    <property type="match status" value="2"/>
</dbReference>
<organism evidence="3 4">
    <name type="scientific">Friedmanniomyces endolithicus</name>
    <dbReference type="NCBI Taxonomy" id="329885"/>
    <lineage>
        <taxon>Eukaryota</taxon>
        <taxon>Fungi</taxon>
        <taxon>Dikarya</taxon>
        <taxon>Ascomycota</taxon>
        <taxon>Pezizomycotina</taxon>
        <taxon>Dothideomycetes</taxon>
        <taxon>Dothideomycetidae</taxon>
        <taxon>Mycosphaerellales</taxon>
        <taxon>Teratosphaeriaceae</taxon>
        <taxon>Friedmanniomyces</taxon>
    </lineage>
</organism>
<reference evidence="3 4" key="1">
    <citation type="submission" date="2017-03" db="EMBL/GenBank/DDBJ databases">
        <title>Genomes of endolithic fungi from Antarctica.</title>
        <authorList>
            <person name="Coleine C."/>
            <person name="Masonjones S."/>
            <person name="Stajich J.E."/>
        </authorList>
    </citation>
    <scope>NUCLEOTIDE SEQUENCE [LARGE SCALE GENOMIC DNA]</scope>
    <source>
        <strain evidence="3 4">CCFEE 5311</strain>
    </source>
</reference>
<dbReference type="PROSITE" id="PS50088">
    <property type="entry name" value="ANK_REPEAT"/>
    <property type="match status" value="1"/>
</dbReference>
<evidence type="ECO:0000256" key="2">
    <source>
        <dbReference type="SAM" id="MobiDB-lite"/>
    </source>
</evidence>
<dbReference type="InterPro" id="IPR036770">
    <property type="entry name" value="Ankyrin_rpt-contain_sf"/>
</dbReference>
<dbReference type="AlphaFoldDB" id="A0A4U0TQE5"/>
<keyword evidence="1" id="KW-0040">ANK repeat</keyword>
<evidence type="ECO:0000256" key="1">
    <source>
        <dbReference type="PROSITE-ProRule" id="PRU00023"/>
    </source>
</evidence>
<dbReference type="PANTHER" id="PTHR46224">
    <property type="entry name" value="ANKYRIN REPEAT FAMILY PROTEIN"/>
    <property type="match status" value="1"/>
</dbReference>
<protein>
    <submittedName>
        <fullName evidence="3">Uncharacterized protein</fullName>
    </submittedName>
</protein>
<dbReference type="OrthoDB" id="9997739at2759"/>
<dbReference type="InterPro" id="IPR002110">
    <property type="entry name" value="Ankyrin_rpt"/>
</dbReference>
<feature type="repeat" description="ANK" evidence="1">
    <location>
        <begin position="309"/>
        <end position="333"/>
    </location>
</feature>
<dbReference type="PROSITE" id="PS50297">
    <property type="entry name" value="ANK_REP_REGION"/>
    <property type="match status" value="1"/>
</dbReference>
<proteinExistence type="predicted"/>
<evidence type="ECO:0000313" key="3">
    <source>
        <dbReference type="EMBL" id="TKA24290.1"/>
    </source>
</evidence>
<dbReference type="EMBL" id="NAJP01000185">
    <property type="protein sequence ID" value="TKA24290.1"/>
    <property type="molecule type" value="Genomic_DNA"/>
</dbReference>
<comment type="caution">
    <text evidence="3">The sequence shown here is derived from an EMBL/GenBank/DDBJ whole genome shotgun (WGS) entry which is preliminary data.</text>
</comment>
<dbReference type="InterPro" id="IPR051616">
    <property type="entry name" value="Cul2-RING_E3_ligase_SR"/>
</dbReference>
<dbReference type="PANTHER" id="PTHR46224:SF64">
    <property type="entry name" value="IQ MOTIF AND ANKYRIN REPEAT DOMAIN-CONTAINING PROTEIN 1"/>
    <property type="match status" value="1"/>
</dbReference>
<sequence length="373" mass="42105">MQNTRQPVGNVSQFASPPADRTTTNNPSIATNENTTRASNCLVSRCNPLQDAPSTNELQLVQWEEWDESHQYNETPPKYILYSIEWKLSGKKKNKRTVARETEQNIVLGPSDYWTHFLHSKIRRAMKRQFPAEQQPNIDDTTQPISRIIIPGMRDERAQYAKAGEILLARGWDLELMYRHHQPDMLIQEGIWDGVAADRTYTSKARANTESCEEYTDVSLSHAHLYTFADRYDVEGLRELALYKLHQTLVKFTQFNERIGDPLLRGKARNLCASQYRQILVCARYLNTSGVLPVPPIPYTIQADLRDRDGQTPLLQAAANGHEGVVKALLATGKVEVDSKVGTAGTPLSWAAADGHAGVVKLLREYVPLNTYS</sequence>